<dbReference type="InterPro" id="IPR042099">
    <property type="entry name" value="ANL_N_sf"/>
</dbReference>
<dbReference type="InterPro" id="IPR045851">
    <property type="entry name" value="AMP-bd_C_sf"/>
</dbReference>
<dbReference type="GO" id="GO:0004467">
    <property type="term" value="F:long-chain fatty acid-CoA ligase activity"/>
    <property type="evidence" value="ECO:0007669"/>
    <property type="project" value="UniProtKB-EC"/>
</dbReference>
<keyword evidence="3" id="KW-0436">Ligase</keyword>
<gene>
    <name evidence="3" type="ORF">AVDCRST_MAG59-5054</name>
</gene>
<evidence type="ECO:0000256" key="1">
    <source>
        <dbReference type="SAM" id="MobiDB-lite"/>
    </source>
</evidence>
<feature type="domain" description="AMP-dependent synthetase/ligase" evidence="2">
    <location>
        <begin position="28"/>
        <end position="390"/>
    </location>
</feature>
<dbReference type="PANTHER" id="PTHR43767">
    <property type="entry name" value="LONG-CHAIN-FATTY-ACID--COA LIGASE"/>
    <property type="match status" value="1"/>
</dbReference>
<dbReference type="EC" id="6.2.1.3" evidence="3"/>
<dbReference type="AlphaFoldDB" id="A0A6J4VNG9"/>
<sequence>MARAESERAAFFRRLIETCRARRTTKVADSTGQELSGVGLLARALVVRRLLRRRLLGADERHVGILLPPAVGAVVANLGLALDRRVPVNLNYTLTAGLLNAGIAQAGIRHVLTSRRFAEKVPLRLDAEPIYLEDLAALVTPVDKAIAGAQARALPVGLLLKMLGLAGPTAGDEDVLTVVFTSGTTGAPKGAMLTHGNIAANLDAVDRLIRWRPSDVLLGVLPFFHSFGSTVTLWGPLLRDLTVAYHANPLEAQGIAKLCRERRATLIAATPVFLRHYLRRVEPVDFATLDVVAVGAEKLPRELSDAFEAKFGVRPIEGYGTTEMSPLVAANTPARRATAEPGAWSREGTVGRPAPGVRAKVVDPETGAEVGPGERGMLWVGGPSLMKGYLGRPEATAEVVEDGWYRTGDIATIDGEGFITLVDRQSRFAKIAGEMVPHGVVEDALGALLGPGDGGTPRLVVTSVPDPLRGEKLVVVHTPWDAKPDDLRQGLAAAGLPNLFIPGRDAFVEVGELPVVGAGKLDLRRIKEMALEAPA</sequence>
<dbReference type="PANTHER" id="PTHR43767:SF10">
    <property type="entry name" value="SURFACTIN SYNTHASE SUBUNIT 1"/>
    <property type="match status" value="1"/>
</dbReference>
<proteinExistence type="predicted"/>
<feature type="region of interest" description="Disordered" evidence="1">
    <location>
        <begin position="337"/>
        <end position="356"/>
    </location>
</feature>
<dbReference type="SUPFAM" id="SSF56801">
    <property type="entry name" value="Acetyl-CoA synthetase-like"/>
    <property type="match status" value="1"/>
</dbReference>
<dbReference type="Pfam" id="PF00501">
    <property type="entry name" value="AMP-binding"/>
    <property type="match status" value="1"/>
</dbReference>
<dbReference type="InterPro" id="IPR050237">
    <property type="entry name" value="ATP-dep_AMP-bd_enzyme"/>
</dbReference>
<dbReference type="EMBL" id="CADCWF010000359">
    <property type="protein sequence ID" value="CAA9583013.1"/>
    <property type="molecule type" value="Genomic_DNA"/>
</dbReference>
<evidence type="ECO:0000259" key="2">
    <source>
        <dbReference type="Pfam" id="PF00501"/>
    </source>
</evidence>
<evidence type="ECO:0000313" key="3">
    <source>
        <dbReference type="EMBL" id="CAA9583013.1"/>
    </source>
</evidence>
<organism evidence="3">
    <name type="scientific">uncultured Thermomicrobiales bacterium</name>
    <dbReference type="NCBI Taxonomy" id="1645740"/>
    <lineage>
        <taxon>Bacteria</taxon>
        <taxon>Pseudomonadati</taxon>
        <taxon>Thermomicrobiota</taxon>
        <taxon>Thermomicrobia</taxon>
        <taxon>Thermomicrobiales</taxon>
        <taxon>environmental samples</taxon>
    </lineage>
</organism>
<accession>A0A6J4VNG9</accession>
<dbReference type="InterPro" id="IPR000873">
    <property type="entry name" value="AMP-dep_synth/lig_dom"/>
</dbReference>
<protein>
    <submittedName>
        <fullName evidence="3">Long-chain-fatty-acid--CoA ligase</fullName>
        <ecNumber evidence="3">6.2.1.3</ecNumber>
    </submittedName>
</protein>
<reference evidence="3" key="1">
    <citation type="submission" date="2020-02" db="EMBL/GenBank/DDBJ databases">
        <authorList>
            <person name="Meier V. D."/>
        </authorList>
    </citation>
    <scope>NUCLEOTIDE SEQUENCE</scope>
    <source>
        <strain evidence="3">AVDCRST_MAG59</strain>
    </source>
</reference>
<dbReference type="Gene3D" id="3.30.300.30">
    <property type="match status" value="1"/>
</dbReference>
<dbReference type="PROSITE" id="PS00455">
    <property type="entry name" value="AMP_BINDING"/>
    <property type="match status" value="1"/>
</dbReference>
<name>A0A6J4VNG9_9BACT</name>
<dbReference type="Gene3D" id="3.40.50.12780">
    <property type="entry name" value="N-terminal domain of ligase-like"/>
    <property type="match status" value="1"/>
</dbReference>
<dbReference type="InterPro" id="IPR020845">
    <property type="entry name" value="AMP-binding_CS"/>
</dbReference>